<evidence type="ECO:0000256" key="2">
    <source>
        <dbReference type="ARBA" id="ARBA00013274"/>
    </source>
</evidence>
<dbReference type="GO" id="GO:0005783">
    <property type="term" value="C:endoplasmic reticulum"/>
    <property type="evidence" value="ECO:0007669"/>
    <property type="project" value="TreeGrafter"/>
</dbReference>
<dbReference type="OrthoDB" id="4084751at2759"/>
<dbReference type="SUPFAM" id="SSF52151">
    <property type="entry name" value="FabD/lysophospholipase-like"/>
    <property type="match status" value="1"/>
</dbReference>
<dbReference type="EC" id="3.1.1.5" evidence="2 9"/>
<dbReference type="EMBL" id="KN846985">
    <property type="protein sequence ID" value="KIW94373.1"/>
    <property type="molecule type" value="Genomic_DNA"/>
</dbReference>
<comment type="similarity">
    <text evidence="1 9">Belongs to the lysophospholipase family.</text>
</comment>
<dbReference type="Pfam" id="PF01735">
    <property type="entry name" value="PLA2_B"/>
    <property type="match status" value="1"/>
</dbReference>
<sequence>MKYLILSSIIWLAGGLFSQSLSWDCPRGLTTLGLIDAFVRRALPDAPNGYAPEGGDCPSPEPFVRSANALSPNETSWLLKRRPKAKEALVELLSRINISDFNAPEYLRNQAANISAWPNIAIAASGGGYRAMLNGAGAIAAFDSRTGEAPTDAGYLGGLLQSATYLSGLSGGSWLVGSLYMNNFTTIPALLSGDMASVWNLENSIFEGPPSVSHYYKTLVDAVSDKENASFNTSITDYWGRALSYQLINAVDGGISYTWSSLAVMPDFMDGEMPMPIVIADERAPGELLISSNTTIFEFNPWELGTFDPTGNGFVPLRYIGSNFSSGKLQQNATCVRGFDNAGFVMGTSSSLFNQAFLILNGTNDTSILANAITKVLAEINEDNNDVSLYSPNPFYQYNIDTNPNADSRTLFLVDGGEDLQNIPLHPLIQPARKVDVIFAIDSSADTKTNWPNGTSLVATYRRSVNSMFANGTTFPSIPDQNTFVNLGLNSRPTFFGCNLTNMTGDAPLIVYLPNFPYSYSSNVSTFDLQYNNSERNAIVQNGFDVATMANGTIDSEWPVCVGCAILSRSLETTGVAVPVVCQDCFVKYCWNGTINDTSPPLYEPQMIQTQEGVKSEGSRLASEKATLLILSFFCWIFFSEVFAVGFDHPMTAV</sequence>
<dbReference type="FunFam" id="3.40.1090.10:FF:000010">
    <property type="entry name" value="Lysophospholipase"/>
    <property type="match status" value="1"/>
</dbReference>
<dbReference type="GO" id="GO:0004622">
    <property type="term" value="F:phosphatidylcholine lysophospholipase activity"/>
    <property type="evidence" value="ECO:0007669"/>
    <property type="project" value="UniProtKB-EC"/>
</dbReference>
<evidence type="ECO:0000256" key="4">
    <source>
        <dbReference type="ARBA" id="ARBA00022963"/>
    </source>
</evidence>
<evidence type="ECO:0000256" key="8">
    <source>
        <dbReference type="PROSITE-ProRule" id="PRU00555"/>
    </source>
</evidence>
<evidence type="ECO:0000256" key="5">
    <source>
        <dbReference type="ARBA" id="ARBA00023098"/>
    </source>
</evidence>
<dbReference type="PROSITE" id="PS51210">
    <property type="entry name" value="PLA2C"/>
    <property type="match status" value="1"/>
</dbReference>
<dbReference type="GO" id="GO:0046475">
    <property type="term" value="P:glycerophospholipid catabolic process"/>
    <property type="evidence" value="ECO:0007669"/>
    <property type="project" value="TreeGrafter"/>
</dbReference>
<dbReference type="Proteomes" id="UP000053789">
    <property type="component" value="Unassembled WGS sequence"/>
</dbReference>
<dbReference type="PANTHER" id="PTHR10728:SF62">
    <property type="entry name" value="LYSOPHOSPHOLIPASE"/>
    <property type="match status" value="1"/>
</dbReference>
<dbReference type="GeneID" id="27697277"/>
<keyword evidence="3 8" id="KW-0378">Hydrolase</keyword>
<evidence type="ECO:0000256" key="7">
    <source>
        <dbReference type="ARBA" id="ARBA00049531"/>
    </source>
</evidence>
<organism evidence="11 12">
    <name type="scientific">Cladophialophora bantiana (strain ATCC 10958 / CBS 173.52 / CDC B-1940 / NIH 8579)</name>
    <name type="common">Xylohypha bantiana</name>
    <dbReference type="NCBI Taxonomy" id="1442370"/>
    <lineage>
        <taxon>Eukaryota</taxon>
        <taxon>Fungi</taxon>
        <taxon>Dikarya</taxon>
        <taxon>Ascomycota</taxon>
        <taxon>Pezizomycotina</taxon>
        <taxon>Eurotiomycetes</taxon>
        <taxon>Chaetothyriomycetidae</taxon>
        <taxon>Chaetothyriales</taxon>
        <taxon>Herpotrichiellaceae</taxon>
        <taxon>Cladophialophora</taxon>
    </lineage>
</organism>
<keyword evidence="5 8" id="KW-0443">Lipid metabolism</keyword>
<dbReference type="AlphaFoldDB" id="A0A0D2HM10"/>
<dbReference type="SMART" id="SM00022">
    <property type="entry name" value="PLAc"/>
    <property type="match status" value="1"/>
</dbReference>
<keyword evidence="4 8" id="KW-0442">Lipid degradation</keyword>
<feature type="signal peptide" evidence="9">
    <location>
        <begin position="1"/>
        <end position="22"/>
    </location>
</feature>
<evidence type="ECO:0000313" key="11">
    <source>
        <dbReference type="EMBL" id="KIW94373.1"/>
    </source>
</evidence>
<dbReference type="InterPro" id="IPR002642">
    <property type="entry name" value="LysoPLipase_cat_dom"/>
</dbReference>
<dbReference type="HOGENOM" id="CLU_014602_0_0_1"/>
<proteinExistence type="inferred from homology"/>
<accession>A0A0D2HM10</accession>
<dbReference type="GO" id="GO:0004623">
    <property type="term" value="F:phospholipase A2 activity"/>
    <property type="evidence" value="ECO:0007669"/>
    <property type="project" value="TreeGrafter"/>
</dbReference>
<keyword evidence="6" id="KW-0325">Glycoprotein</keyword>
<reference evidence="11" key="1">
    <citation type="submission" date="2015-01" db="EMBL/GenBank/DDBJ databases">
        <title>The Genome Sequence of Cladophialophora bantiana CBS 173.52.</title>
        <authorList>
            <consortium name="The Broad Institute Genomics Platform"/>
            <person name="Cuomo C."/>
            <person name="de Hoog S."/>
            <person name="Gorbushina A."/>
            <person name="Stielow B."/>
            <person name="Teixiera M."/>
            <person name="Abouelleil A."/>
            <person name="Chapman S.B."/>
            <person name="Priest M."/>
            <person name="Young S.K."/>
            <person name="Wortman J."/>
            <person name="Nusbaum C."/>
            <person name="Birren B."/>
        </authorList>
    </citation>
    <scope>NUCLEOTIDE SEQUENCE [LARGE SCALE GENOMIC DNA]</scope>
    <source>
        <strain evidence="11">CBS 173.52</strain>
    </source>
</reference>
<evidence type="ECO:0000256" key="9">
    <source>
        <dbReference type="RuleBase" id="RU362103"/>
    </source>
</evidence>
<dbReference type="VEuPathDB" id="FungiDB:Z519_04349"/>
<evidence type="ECO:0000256" key="3">
    <source>
        <dbReference type="ARBA" id="ARBA00022801"/>
    </source>
</evidence>
<gene>
    <name evidence="11" type="ORF">Z519_04349</name>
</gene>
<feature type="domain" description="PLA2c" evidence="10">
    <location>
        <begin position="56"/>
        <end position="596"/>
    </location>
</feature>
<keyword evidence="9" id="KW-0732">Signal</keyword>
<feature type="chain" id="PRO_5005112558" description="Lysophospholipase" evidence="9">
    <location>
        <begin position="23"/>
        <end position="654"/>
    </location>
</feature>
<dbReference type="RefSeq" id="XP_016621042.1">
    <property type="nucleotide sequence ID" value="XM_016762095.1"/>
</dbReference>
<protein>
    <recommendedName>
        <fullName evidence="2 9">Lysophospholipase</fullName>
        <ecNumber evidence="2 9">3.1.1.5</ecNumber>
    </recommendedName>
</protein>
<keyword evidence="12" id="KW-1185">Reference proteome</keyword>
<evidence type="ECO:0000259" key="10">
    <source>
        <dbReference type="PROSITE" id="PS51210"/>
    </source>
</evidence>
<name>A0A0D2HM10_CLAB1</name>
<dbReference type="PANTHER" id="PTHR10728">
    <property type="entry name" value="CYTOSOLIC PHOSPHOLIPASE A2"/>
    <property type="match status" value="1"/>
</dbReference>
<dbReference type="GO" id="GO:0005829">
    <property type="term" value="C:cytosol"/>
    <property type="evidence" value="ECO:0007669"/>
    <property type="project" value="TreeGrafter"/>
</dbReference>
<evidence type="ECO:0000256" key="1">
    <source>
        <dbReference type="ARBA" id="ARBA00008780"/>
    </source>
</evidence>
<comment type="catalytic activity">
    <reaction evidence="7 9">
        <text>a 1-acyl-sn-glycero-3-phosphocholine + H2O = sn-glycerol 3-phosphocholine + a fatty acid + H(+)</text>
        <dbReference type="Rhea" id="RHEA:15177"/>
        <dbReference type="ChEBI" id="CHEBI:15377"/>
        <dbReference type="ChEBI" id="CHEBI:15378"/>
        <dbReference type="ChEBI" id="CHEBI:16870"/>
        <dbReference type="ChEBI" id="CHEBI:28868"/>
        <dbReference type="ChEBI" id="CHEBI:58168"/>
        <dbReference type="EC" id="3.1.1.5"/>
    </reaction>
</comment>
<dbReference type="Gene3D" id="3.40.1090.10">
    <property type="entry name" value="Cytosolic phospholipase A2 catalytic domain"/>
    <property type="match status" value="1"/>
</dbReference>
<evidence type="ECO:0000256" key="6">
    <source>
        <dbReference type="ARBA" id="ARBA00023180"/>
    </source>
</evidence>
<evidence type="ECO:0000313" key="12">
    <source>
        <dbReference type="Proteomes" id="UP000053789"/>
    </source>
</evidence>
<dbReference type="InterPro" id="IPR016035">
    <property type="entry name" value="Acyl_Trfase/lysoPLipase"/>
</dbReference>